<dbReference type="CDD" id="cd12119">
    <property type="entry name" value="ttLC_FACS_AlkK_like"/>
    <property type="match status" value="1"/>
</dbReference>
<feature type="domain" description="AMP-dependent synthetase/ligase" evidence="1">
    <location>
        <begin position="43"/>
        <end position="415"/>
    </location>
</feature>
<dbReference type="InterPro" id="IPR020845">
    <property type="entry name" value="AMP-binding_CS"/>
</dbReference>
<accession>A0ABP8ZH93</accession>
<dbReference type="Pfam" id="PF13193">
    <property type="entry name" value="AMP-binding_C"/>
    <property type="match status" value="1"/>
</dbReference>
<dbReference type="InterPro" id="IPR042099">
    <property type="entry name" value="ANL_N_sf"/>
</dbReference>
<sequence>MLSMRGKTHHVTKREQSMIQSTMQEGALTISSMLEHSRKFYREATVSTWTGSGLRTASFAEVGDQAAQIANALAKLGVEIGDRVATFMWNNLEHQVLYAAVPSMGAVLHTLNLRLSPEQAIYIMNHAEDKVIFVDASVAPMLEKYLPDAPTVKHVVVCSGPADAITAPAGVTVHTWDELLAGESTRYDWPELDEHAAAAMCYTSGTTGDPKGVVYSHRSIYLHSFQVISSNGMALANSDTALVIVPMFHAMSWGMPYAAMLAGASLLHPDRFLQPEPLLAMMAEAKPTMAAAVPTIWSGVSALLNAVPQDISHLREVVVGGSAVPPSMITQFDDYGAPITHAWGMTETSPLGSVARVPAGVTDPDEAFAYRVTQGRFPAPVQARIVDADGNVLPNDGETSGELEVAGPWITGAYYSPEGNVSDPSKFHDGYLRTGDVSTISPDGYMTIVDRTKDIIKTGGEWISSVDLENEIAGHPDILECTVIGVPDAKWDERPFVLAVLKEGSTLDVAGAREWLGERVPRWQVPERWTFGQEVPKTSVGKFDKKRVRQHYAEGLYEVVNGLDL</sequence>
<dbReference type="Gene3D" id="3.30.300.30">
    <property type="match status" value="1"/>
</dbReference>
<dbReference type="GO" id="GO:0016874">
    <property type="term" value="F:ligase activity"/>
    <property type="evidence" value="ECO:0007669"/>
    <property type="project" value="UniProtKB-KW"/>
</dbReference>
<feature type="domain" description="AMP-binding enzyme C-terminal" evidence="2">
    <location>
        <begin position="468"/>
        <end position="542"/>
    </location>
</feature>
<dbReference type="NCBIfam" id="NF004837">
    <property type="entry name" value="PRK06187.1"/>
    <property type="match status" value="1"/>
</dbReference>
<evidence type="ECO:0000259" key="2">
    <source>
        <dbReference type="Pfam" id="PF13193"/>
    </source>
</evidence>
<dbReference type="InterPro" id="IPR025110">
    <property type="entry name" value="AMP-bd_C"/>
</dbReference>
<dbReference type="SUPFAM" id="SSF56801">
    <property type="entry name" value="Acetyl-CoA synthetase-like"/>
    <property type="match status" value="1"/>
</dbReference>
<protein>
    <submittedName>
        <fullName evidence="3">Long-chain fatty acid--CoA ligase</fullName>
    </submittedName>
</protein>
<name>A0ABP8ZH93_9ACTN</name>
<dbReference type="InterPro" id="IPR045851">
    <property type="entry name" value="AMP-bd_C_sf"/>
</dbReference>
<comment type="caution">
    <text evidence="3">The sequence shown here is derived from an EMBL/GenBank/DDBJ whole genome shotgun (WGS) entry which is preliminary data.</text>
</comment>
<dbReference type="Gene3D" id="3.40.50.12780">
    <property type="entry name" value="N-terminal domain of ligase-like"/>
    <property type="match status" value="1"/>
</dbReference>
<dbReference type="PANTHER" id="PTHR43767:SF11">
    <property type="entry name" value="MEDIUM-CHAIN-FATTY-ACID--COA LIGASE"/>
    <property type="match status" value="1"/>
</dbReference>
<evidence type="ECO:0000259" key="1">
    <source>
        <dbReference type="Pfam" id="PF00501"/>
    </source>
</evidence>
<dbReference type="EMBL" id="BAABIE010000016">
    <property type="protein sequence ID" value="GAA4756423.1"/>
    <property type="molecule type" value="Genomic_DNA"/>
</dbReference>
<keyword evidence="3" id="KW-0436">Ligase</keyword>
<reference evidence="4" key="1">
    <citation type="journal article" date="2019" name="Int. J. Syst. Evol. Microbiol.">
        <title>The Global Catalogue of Microorganisms (GCM) 10K type strain sequencing project: providing services to taxonomists for standard genome sequencing and annotation.</title>
        <authorList>
            <consortium name="The Broad Institute Genomics Platform"/>
            <consortium name="The Broad Institute Genome Sequencing Center for Infectious Disease"/>
            <person name="Wu L."/>
            <person name="Ma J."/>
        </authorList>
    </citation>
    <scope>NUCLEOTIDE SEQUENCE [LARGE SCALE GENOMIC DNA]</scope>
    <source>
        <strain evidence="4">JCM 18077</strain>
    </source>
</reference>
<dbReference type="Pfam" id="PF00501">
    <property type="entry name" value="AMP-binding"/>
    <property type="match status" value="1"/>
</dbReference>
<dbReference type="InterPro" id="IPR050237">
    <property type="entry name" value="ATP-dep_AMP-bd_enzyme"/>
</dbReference>
<dbReference type="Proteomes" id="UP001500822">
    <property type="component" value="Unassembled WGS sequence"/>
</dbReference>
<dbReference type="PROSITE" id="PS00455">
    <property type="entry name" value="AMP_BINDING"/>
    <property type="match status" value="1"/>
</dbReference>
<keyword evidence="4" id="KW-1185">Reference proteome</keyword>
<proteinExistence type="predicted"/>
<evidence type="ECO:0000313" key="4">
    <source>
        <dbReference type="Proteomes" id="UP001500822"/>
    </source>
</evidence>
<organism evidence="3 4">
    <name type="scientific">Gordonia alkaliphila</name>
    <dbReference type="NCBI Taxonomy" id="1053547"/>
    <lineage>
        <taxon>Bacteria</taxon>
        <taxon>Bacillati</taxon>
        <taxon>Actinomycetota</taxon>
        <taxon>Actinomycetes</taxon>
        <taxon>Mycobacteriales</taxon>
        <taxon>Gordoniaceae</taxon>
        <taxon>Gordonia</taxon>
    </lineage>
</organism>
<dbReference type="PANTHER" id="PTHR43767">
    <property type="entry name" value="LONG-CHAIN-FATTY-ACID--COA LIGASE"/>
    <property type="match status" value="1"/>
</dbReference>
<gene>
    <name evidence="3" type="ORF">GCM10023217_30440</name>
</gene>
<dbReference type="InterPro" id="IPR000873">
    <property type="entry name" value="AMP-dep_synth/lig_dom"/>
</dbReference>
<evidence type="ECO:0000313" key="3">
    <source>
        <dbReference type="EMBL" id="GAA4756423.1"/>
    </source>
</evidence>